<accession>A0AAE0X6B8</accession>
<proteinExistence type="predicted"/>
<feature type="compositionally biased region" description="Acidic residues" evidence="1">
    <location>
        <begin position="219"/>
        <end position="234"/>
    </location>
</feature>
<keyword evidence="4" id="KW-1185">Reference proteome</keyword>
<name>A0AAE0X6B8_9PEZI</name>
<sequence length="265" mass="30256">MGTRHLICIFWRGEWVLAQYGQWDGGPDFQGARIFKFLCVARNIERLKAGLENHVYVPSDEEYDAMITEVVAWDRMNPDQEGDGIDFLYPGLSRETSARILGMIARAAPFEGEEDTGGKKGEKKEMIPLRLRLWLANDGHCEWAYVIDLDTEALEVYAGHEWKHAQHRFKDVGVDEDSVPAFICAFPFSDIFLMTDGEDFADRVYTALENTRRSRGDWYEDDDDDEWEEEEEVASEGGMDVDKHDEGQAVDAAGHQDQDQDADMS</sequence>
<dbReference type="EMBL" id="JAULSO010000003">
    <property type="protein sequence ID" value="KAK3685901.1"/>
    <property type="molecule type" value="Genomic_DNA"/>
</dbReference>
<dbReference type="AlphaFoldDB" id="A0AAE0X6B8"/>
<evidence type="ECO:0000313" key="3">
    <source>
        <dbReference type="EMBL" id="KAK3685901.1"/>
    </source>
</evidence>
<feature type="region of interest" description="Disordered" evidence="1">
    <location>
        <begin position="215"/>
        <end position="265"/>
    </location>
</feature>
<evidence type="ECO:0000256" key="2">
    <source>
        <dbReference type="SAM" id="SignalP"/>
    </source>
</evidence>
<keyword evidence="2" id="KW-0732">Signal</keyword>
<protein>
    <submittedName>
        <fullName evidence="3">Uncharacterized protein</fullName>
    </submittedName>
</protein>
<evidence type="ECO:0000256" key="1">
    <source>
        <dbReference type="SAM" id="MobiDB-lite"/>
    </source>
</evidence>
<dbReference type="Proteomes" id="UP001270362">
    <property type="component" value="Unassembled WGS sequence"/>
</dbReference>
<evidence type="ECO:0000313" key="4">
    <source>
        <dbReference type="Proteomes" id="UP001270362"/>
    </source>
</evidence>
<reference evidence="3" key="2">
    <citation type="submission" date="2023-06" db="EMBL/GenBank/DDBJ databases">
        <authorList>
            <consortium name="Lawrence Berkeley National Laboratory"/>
            <person name="Haridas S."/>
            <person name="Hensen N."/>
            <person name="Bonometti L."/>
            <person name="Westerberg I."/>
            <person name="Brannstrom I.O."/>
            <person name="Guillou S."/>
            <person name="Cros-Aarteil S."/>
            <person name="Calhoun S."/>
            <person name="Kuo A."/>
            <person name="Mondo S."/>
            <person name="Pangilinan J."/>
            <person name="Riley R."/>
            <person name="Labutti K."/>
            <person name="Andreopoulos B."/>
            <person name="Lipzen A."/>
            <person name="Chen C."/>
            <person name="Yanf M."/>
            <person name="Daum C."/>
            <person name="Ng V."/>
            <person name="Clum A."/>
            <person name="Steindorff A."/>
            <person name="Ohm R."/>
            <person name="Martin F."/>
            <person name="Silar P."/>
            <person name="Natvig D."/>
            <person name="Lalanne C."/>
            <person name="Gautier V."/>
            <person name="Ament-Velasquez S.L."/>
            <person name="Kruys A."/>
            <person name="Hutchinson M.I."/>
            <person name="Powell A.J."/>
            <person name="Barry K."/>
            <person name="Miller A.N."/>
            <person name="Grigoriev I.V."/>
            <person name="Debuchy R."/>
            <person name="Gladieux P."/>
            <person name="Thoren M.H."/>
            <person name="Johannesson H."/>
        </authorList>
    </citation>
    <scope>NUCLEOTIDE SEQUENCE</scope>
    <source>
        <strain evidence="3">CBS 314.62</strain>
    </source>
</reference>
<feature type="chain" id="PRO_5042208124" evidence="2">
    <location>
        <begin position="19"/>
        <end position="265"/>
    </location>
</feature>
<comment type="caution">
    <text evidence="3">The sequence shown here is derived from an EMBL/GenBank/DDBJ whole genome shotgun (WGS) entry which is preliminary data.</text>
</comment>
<feature type="signal peptide" evidence="2">
    <location>
        <begin position="1"/>
        <end position="18"/>
    </location>
</feature>
<organism evidence="3 4">
    <name type="scientific">Podospora appendiculata</name>
    <dbReference type="NCBI Taxonomy" id="314037"/>
    <lineage>
        <taxon>Eukaryota</taxon>
        <taxon>Fungi</taxon>
        <taxon>Dikarya</taxon>
        <taxon>Ascomycota</taxon>
        <taxon>Pezizomycotina</taxon>
        <taxon>Sordariomycetes</taxon>
        <taxon>Sordariomycetidae</taxon>
        <taxon>Sordariales</taxon>
        <taxon>Podosporaceae</taxon>
        <taxon>Podospora</taxon>
    </lineage>
</organism>
<reference evidence="3" key="1">
    <citation type="journal article" date="2023" name="Mol. Phylogenet. Evol.">
        <title>Genome-scale phylogeny and comparative genomics of the fungal order Sordariales.</title>
        <authorList>
            <person name="Hensen N."/>
            <person name="Bonometti L."/>
            <person name="Westerberg I."/>
            <person name="Brannstrom I.O."/>
            <person name="Guillou S."/>
            <person name="Cros-Aarteil S."/>
            <person name="Calhoun S."/>
            <person name="Haridas S."/>
            <person name="Kuo A."/>
            <person name="Mondo S."/>
            <person name="Pangilinan J."/>
            <person name="Riley R."/>
            <person name="LaButti K."/>
            <person name="Andreopoulos B."/>
            <person name="Lipzen A."/>
            <person name="Chen C."/>
            <person name="Yan M."/>
            <person name="Daum C."/>
            <person name="Ng V."/>
            <person name="Clum A."/>
            <person name="Steindorff A."/>
            <person name="Ohm R.A."/>
            <person name="Martin F."/>
            <person name="Silar P."/>
            <person name="Natvig D.O."/>
            <person name="Lalanne C."/>
            <person name="Gautier V."/>
            <person name="Ament-Velasquez S.L."/>
            <person name="Kruys A."/>
            <person name="Hutchinson M.I."/>
            <person name="Powell A.J."/>
            <person name="Barry K."/>
            <person name="Miller A.N."/>
            <person name="Grigoriev I.V."/>
            <person name="Debuchy R."/>
            <person name="Gladieux P."/>
            <person name="Hiltunen Thoren M."/>
            <person name="Johannesson H."/>
        </authorList>
    </citation>
    <scope>NUCLEOTIDE SEQUENCE</scope>
    <source>
        <strain evidence="3">CBS 314.62</strain>
    </source>
</reference>
<gene>
    <name evidence="3" type="ORF">B0T22DRAFT_382272</name>
</gene>